<proteinExistence type="inferred from homology"/>
<evidence type="ECO:0000256" key="2">
    <source>
        <dbReference type="ARBA" id="ARBA00006555"/>
    </source>
</evidence>
<dbReference type="InterPro" id="IPR006260">
    <property type="entry name" value="TonB/TolA_C"/>
</dbReference>
<comment type="similarity">
    <text evidence="2">Belongs to the TonB family.</text>
</comment>
<keyword evidence="5" id="KW-0997">Cell inner membrane</keyword>
<dbReference type="Pfam" id="PF03544">
    <property type="entry name" value="TonB_C"/>
    <property type="match status" value="1"/>
</dbReference>
<dbReference type="PROSITE" id="PS52015">
    <property type="entry name" value="TONB_CTD"/>
    <property type="match status" value="1"/>
</dbReference>
<feature type="transmembrane region" description="Helical" evidence="11">
    <location>
        <begin position="35"/>
        <end position="57"/>
    </location>
</feature>
<evidence type="ECO:0000256" key="8">
    <source>
        <dbReference type="ARBA" id="ARBA00022989"/>
    </source>
</evidence>
<dbReference type="GO" id="GO:0015031">
    <property type="term" value="P:protein transport"/>
    <property type="evidence" value="ECO:0007669"/>
    <property type="project" value="UniProtKB-KW"/>
</dbReference>
<evidence type="ECO:0000256" key="4">
    <source>
        <dbReference type="ARBA" id="ARBA00022475"/>
    </source>
</evidence>
<dbReference type="GO" id="GO:0015891">
    <property type="term" value="P:siderophore transport"/>
    <property type="evidence" value="ECO:0007669"/>
    <property type="project" value="InterPro"/>
</dbReference>
<dbReference type="Gene3D" id="3.30.1150.10">
    <property type="match status" value="1"/>
</dbReference>
<sequence>MEAKNAKNITLDEIVFEGRNKDYGAYSLRKNYSKYLTRAALIGIGLFGGALLAAWSFNKFGGNKEEDLQSVEIDLSKLKEEQPEEKKPDIPPPPPEPEPPKPEVAQIKFIPPEPKADEEVKNEEPPPKVEEVENKVISNVTKEGIETEEVAAAPPPVEAPKPAEIEQPKEDEIFTTVEQNPEFPGGIKEMYAYIGKNLKYPSAAQRANVSGKVFAKFVVEKDGRIGDVQILKGIGFGCDEEAQRVIKSMPKWNPGKQNGRSVRVFFTMPINFQLE</sequence>
<dbReference type="GO" id="GO:0055085">
    <property type="term" value="P:transmembrane transport"/>
    <property type="evidence" value="ECO:0007669"/>
    <property type="project" value="InterPro"/>
</dbReference>
<keyword evidence="7" id="KW-0653">Protein transport</keyword>
<dbReference type="SUPFAM" id="SSF74653">
    <property type="entry name" value="TolA/TonB C-terminal domain"/>
    <property type="match status" value="1"/>
</dbReference>
<name>A0A4Q5M562_9BACT</name>
<dbReference type="InterPro" id="IPR051045">
    <property type="entry name" value="TonB-dependent_transducer"/>
</dbReference>
<evidence type="ECO:0000313" key="14">
    <source>
        <dbReference type="Proteomes" id="UP000293162"/>
    </source>
</evidence>
<dbReference type="GO" id="GO:0098797">
    <property type="term" value="C:plasma membrane protein complex"/>
    <property type="evidence" value="ECO:0007669"/>
    <property type="project" value="TreeGrafter"/>
</dbReference>
<keyword evidence="8 11" id="KW-1133">Transmembrane helix</keyword>
<dbReference type="AlphaFoldDB" id="A0A4Q5M562"/>
<protein>
    <submittedName>
        <fullName evidence="13">Energy transducer TonB</fullName>
    </submittedName>
</protein>
<feature type="region of interest" description="Disordered" evidence="10">
    <location>
        <begin position="77"/>
        <end position="104"/>
    </location>
</feature>
<dbReference type="PRINTS" id="PR01374">
    <property type="entry name" value="TONBPROTEIN"/>
</dbReference>
<evidence type="ECO:0000259" key="12">
    <source>
        <dbReference type="PROSITE" id="PS52015"/>
    </source>
</evidence>
<evidence type="ECO:0000256" key="1">
    <source>
        <dbReference type="ARBA" id="ARBA00004383"/>
    </source>
</evidence>
<feature type="domain" description="TonB C-terminal" evidence="12">
    <location>
        <begin position="185"/>
        <end position="275"/>
    </location>
</feature>
<dbReference type="PANTHER" id="PTHR33446">
    <property type="entry name" value="PROTEIN TONB-RELATED"/>
    <property type="match status" value="1"/>
</dbReference>
<evidence type="ECO:0000256" key="7">
    <source>
        <dbReference type="ARBA" id="ARBA00022927"/>
    </source>
</evidence>
<evidence type="ECO:0000256" key="5">
    <source>
        <dbReference type="ARBA" id="ARBA00022519"/>
    </source>
</evidence>
<dbReference type="EMBL" id="SEWF01000004">
    <property type="protein sequence ID" value="RYU96997.1"/>
    <property type="molecule type" value="Genomic_DNA"/>
</dbReference>
<evidence type="ECO:0000256" key="3">
    <source>
        <dbReference type="ARBA" id="ARBA00022448"/>
    </source>
</evidence>
<keyword evidence="9 11" id="KW-0472">Membrane</keyword>
<dbReference type="NCBIfam" id="TIGR01352">
    <property type="entry name" value="tonB_Cterm"/>
    <property type="match status" value="1"/>
</dbReference>
<feature type="compositionally biased region" description="Basic and acidic residues" evidence="10">
    <location>
        <begin position="77"/>
        <end position="89"/>
    </location>
</feature>
<dbReference type="InterPro" id="IPR003538">
    <property type="entry name" value="TonB"/>
</dbReference>
<evidence type="ECO:0000256" key="10">
    <source>
        <dbReference type="SAM" id="MobiDB-lite"/>
    </source>
</evidence>
<keyword evidence="4" id="KW-1003">Cell membrane</keyword>
<evidence type="ECO:0000256" key="9">
    <source>
        <dbReference type="ARBA" id="ARBA00023136"/>
    </source>
</evidence>
<comment type="subcellular location">
    <subcellularLocation>
        <location evidence="1">Cell inner membrane</location>
        <topology evidence="1">Single-pass membrane protein</topology>
        <orientation evidence="1">Periplasmic side</orientation>
    </subcellularLocation>
</comment>
<reference evidence="13 14" key="1">
    <citation type="submission" date="2019-02" db="EMBL/GenBank/DDBJ databases">
        <title>Bacterial novel species Emticicia sp. 17J42-9 isolated from soil.</title>
        <authorList>
            <person name="Jung H.-Y."/>
        </authorList>
    </citation>
    <scope>NUCLEOTIDE SEQUENCE [LARGE SCALE GENOMIC DNA]</scope>
    <source>
        <strain evidence="13 14">17J42-9</strain>
    </source>
</reference>
<comment type="caution">
    <text evidence="13">The sequence shown here is derived from an EMBL/GenBank/DDBJ whole genome shotgun (WGS) entry which is preliminary data.</text>
</comment>
<accession>A0A4Q5M562</accession>
<dbReference type="InterPro" id="IPR037682">
    <property type="entry name" value="TonB_C"/>
</dbReference>
<dbReference type="RefSeq" id="WP_130019573.1">
    <property type="nucleotide sequence ID" value="NZ_SEWF01000004.1"/>
</dbReference>
<keyword evidence="14" id="KW-1185">Reference proteome</keyword>
<dbReference type="GO" id="GO:0031992">
    <property type="term" value="F:energy transducer activity"/>
    <property type="evidence" value="ECO:0007669"/>
    <property type="project" value="InterPro"/>
</dbReference>
<keyword evidence="3" id="KW-0813">Transport</keyword>
<evidence type="ECO:0000256" key="6">
    <source>
        <dbReference type="ARBA" id="ARBA00022692"/>
    </source>
</evidence>
<keyword evidence="6 11" id="KW-0812">Transmembrane</keyword>
<dbReference type="PANTHER" id="PTHR33446:SF2">
    <property type="entry name" value="PROTEIN TONB"/>
    <property type="match status" value="1"/>
</dbReference>
<dbReference type="OrthoDB" id="9812355at2"/>
<evidence type="ECO:0000313" key="13">
    <source>
        <dbReference type="EMBL" id="RYU96997.1"/>
    </source>
</evidence>
<dbReference type="GO" id="GO:0030288">
    <property type="term" value="C:outer membrane-bounded periplasmic space"/>
    <property type="evidence" value="ECO:0007669"/>
    <property type="project" value="InterPro"/>
</dbReference>
<dbReference type="Proteomes" id="UP000293162">
    <property type="component" value="Unassembled WGS sequence"/>
</dbReference>
<evidence type="ECO:0000256" key="11">
    <source>
        <dbReference type="SAM" id="Phobius"/>
    </source>
</evidence>
<gene>
    <name evidence="13" type="ORF">EWM59_03555</name>
</gene>
<organism evidence="13 14">
    <name type="scientific">Emticicia agri</name>
    <dbReference type="NCBI Taxonomy" id="2492393"/>
    <lineage>
        <taxon>Bacteria</taxon>
        <taxon>Pseudomonadati</taxon>
        <taxon>Bacteroidota</taxon>
        <taxon>Cytophagia</taxon>
        <taxon>Cytophagales</taxon>
        <taxon>Leadbetterellaceae</taxon>
        <taxon>Emticicia</taxon>
    </lineage>
</organism>